<dbReference type="STRING" id="28092.WM40_12380"/>
<evidence type="ECO:0000313" key="2">
    <source>
        <dbReference type="Proteomes" id="UP000033618"/>
    </source>
</evidence>
<gene>
    <name evidence="1" type="ORF">WM40_12380</name>
</gene>
<evidence type="ECO:0008006" key="3">
    <source>
        <dbReference type="Google" id="ProtNLM"/>
    </source>
</evidence>
<dbReference type="Pfam" id="PF09613">
    <property type="entry name" value="HrpB1_HrpK"/>
    <property type="match status" value="1"/>
</dbReference>
<dbReference type="OrthoDB" id="8779389at2"/>
<keyword evidence="2" id="KW-1185">Reference proteome</keyword>
<dbReference type="AlphaFoldDB" id="A0A0F5K046"/>
<reference evidence="1 2" key="1">
    <citation type="submission" date="2015-03" db="EMBL/GenBank/DDBJ databases">
        <title>Draft Genome Sequence of Burkholderia andropogonis type strain ICMP2807, isolated from Sorghum bicolor.</title>
        <authorList>
            <person name="Lopes-Santos L."/>
            <person name="Castro D.B."/>
            <person name="Ottoboni L.M."/>
            <person name="Park D."/>
            <person name="Weirc B.S."/>
            <person name="Destefano S.A."/>
        </authorList>
    </citation>
    <scope>NUCLEOTIDE SEQUENCE [LARGE SCALE GENOMIC DNA]</scope>
    <source>
        <strain evidence="1 2">ICMP2807</strain>
    </source>
</reference>
<dbReference type="PATRIC" id="fig|28092.6.peg.2909"/>
<name>A0A0F5K046_9BURK</name>
<accession>A0A0F5K046</accession>
<organism evidence="1 2">
    <name type="scientific">Robbsia andropogonis</name>
    <dbReference type="NCBI Taxonomy" id="28092"/>
    <lineage>
        <taxon>Bacteria</taxon>
        <taxon>Pseudomonadati</taxon>
        <taxon>Pseudomonadota</taxon>
        <taxon>Betaproteobacteria</taxon>
        <taxon>Burkholderiales</taxon>
        <taxon>Burkholderiaceae</taxon>
        <taxon>Robbsia</taxon>
    </lineage>
</organism>
<evidence type="ECO:0000313" key="1">
    <source>
        <dbReference type="EMBL" id="KKB63295.1"/>
    </source>
</evidence>
<sequence>MSLTKCSNRLVSALIEALMFGAKHGYIEQSERLLAALHVLRPDFMELYAYDAWLMIRRRDFAQAVRELRVLEQRTLRGSFGPYVAALLAVSLCGLDDPAWRVYANDVASRNEDKDSVDLVMTLLGKKRTPETPADASQLNRDDLQKLMQHRHLRA</sequence>
<comment type="caution">
    <text evidence="1">The sequence shown here is derived from an EMBL/GenBank/DDBJ whole genome shotgun (WGS) entry which is preliminary data.</text>
</comment>
<dbReference type="Proteomes" id="UP000033618">
    <property type="component" value="Unassembled WGS sequence"/>
</dbReference>
<protein>
    <recommendedName>
        <fullName evidence="3">HrpB1 family type III secretion system apparatus protein</fullName>
    </recommendedName>
</protein>
<proteinExistence type="predicted"/>
<dbReference type="RefSeq" id="WP_024903181.1">
    <property type="nucleotide sequence ID" value="NZ_CADFGU010000007.1"/>
</dbReference>
<dbReference type="EMBL" id="LAQU01000011">
    <property type="protein sequence ID" value="KKB63295.1"/>
    <property type="molecule type" value="Genomic_DNA"/>
</dbReference>
<dbReference type="InterPro" id="IPR013394">
    <property type="entry name" value="T3SS_HrpB1/HrpK"/>
</dbReference>